<comment type="caution">
    <text evidence="2">The sequence shown here is derived from an EMBL/GenBank/DDBJ whole genome shotgun (WGS) entry which is preliminary data.</text>
</comment>
<gene>
    <name evidence="2" type="ORF">ElyMa_001653200</name>
</gene>
<name>A0AAV4JNV1_9GAST</name>
<evidence type="ECO:0000256" key="1">
    <source>
        <dbReference type="SAM" id="MobiDB-lite"/>
    </source>
</evidence>
<keyword evidence="3" id="KW-1185">Reference proteome</keyword>
<accession>A0AAV4JNV1</accession>
<dbReference type="EMBL" id="BMAT01003356">
    <property type="protein sequence ID" value="GFS23986.1"/>
    <property type="molecule type" value="Genomic_DNA"/>
</dbReference>
<sequence>MGRACSQADDSDIAQLSNALEQHTDMDFSAASRMNRKRVLSSSSSNSEDAAENNGEKKPVAKCLRFYSDDDIDLESIETNGKASSIEKNSAKANAIQPKPIMATAIHKETATADTVEQHNLAEIEKC</sequence>
<dbReference type="AlphaFoldDB" id="A0AAV4JNV1"/>
<evidence type="ECO:0000313" key="2">
    <source>
        <dbReference type="EMBL" id="GFS23986.1"/>
    </source>
</evidence>
<proteinExistence type="predicted"/>
<evidence type="ECO:0000313" key="3">
    <source>
        <dbReference type="Proteomes" id="UP000762676"/>
    </source>
</evidence>
<protein>
    <submittedName>
        <fullName evidence="2">Uncharacterized protein</fullName>
    </submittedName>
</protein>
<dbReference type="Proteomes" id="UP000762676">
    <property type="component" value="Unassembled WGS sequence"/>
</dbReference>
<reference evidence="2 3" key="1">
    <citation type="journal article" date="2021" name="Elife">
        <title>Chloroplast acquisition without the gene transfer in kleptoplastic sea slugs, Plakobranchus ocellatus.</title>
        <authorList>
            <person name="Maeda T."/>
            <person name="Takahashi S."/>
            <person name="Yoshida T."/>
            <person name="Shimamura S."/>
            <person name="Takaki Y."/>
            <person name="Nagai Y."/>
            <person name="Toyoda A."/>
            <person name="Suzuki Y."/>
            <person name="Arimoto A."/>
            <person name="Ishii H."/>
            <person name="Satoh N."/>
            <person name="Nishiyama T."/>
            <person name="Hasebe M."/>
            <person name="Maruyama T."/>
            <person name="Minagawa J."/>
            <person name="Obokata J."/>
            <person name="Shigenobu S."/>
        </authorList>
    </citation>
    <scope>NUCLEOTIDE SEQUENCE [LARGE SCALE GENOMIC DNA]</scope>
</reference>
<organism evidence="2 3">
    <name type="scientific">Elysia marginata</name>
    <dbReference type="NCBI Taxonomy" id="1093978"/>
    <lineage>
        <taxon>Eukaryota</taxon>
        <taxon>Metazoa</taxon>
        <taxon>Spiralia</taxon>
        <taxon>Lophotrochozoa</taxon>
        <taxon>Mollusca</taxon>
        <taxon>Gastropoda</taxon>
        <taxon>Heterobranchia</taxon>
        <taxon>Euthyneura</taxon>
        <taxon>Panpulmonata</taxon>
        <taxon>Sacoglossa</taxon>
        <taxon>Placobranchoidea</taxon>
        <taxon>Plakobranchidae</taxon>
        <taxon>Elysia</taxon>
    </lineage>
</organism>
<feature type="region of interest" description="Disordered" evidence="1">
    <location>
        <begin position="28"/>
        <end position="60"/>
    </location>
</feature>